<accession>A0A6I6MGU0</accession>
<keyword evidence="2" id="KW-1185">Reference proteome</keyword>
<evidence type="ECO:0000313" key="2">
    <source>
        <dbReference type="Proteomes" id="UP000431269"/>
    </source>
</evidence>
<dbReference type="RefSeq" id="WP_158764941.1">
    <property type="nucleotide sequence ID" value="NZ_CP047045.1"/>
</dbReference>
<dbReference type="PROSITE" id="PS51257">
    <property type="entry name" value="PROKAR_LIPOPROTEIN"/>
    <property type="match status" value="1"/>
</dbReference>
<dbReference type="AlphaFoldDB" id="A0A6I6MGU0"/>
<sequence>MLRLLILSAAIILGGCQAEPEPPTAWTLEREYDTDCLGWLSNAFQYEGVAYTSRGWGNDNHFMALNLVTGECTRAGNLPVGVRFQPRAATQAYLLASDGHFINYSIYDRTTWRRLGSIGLNSALRDLILRDDRLYALQSSRDGQSISVFTVPDLEFVEERALALTGYGGSLPLQDGFLLASQRDERVHLTVIDLNGRAVREHSIRAVEPDPTRNCPPSLQPLGANAVLLQAACGSYAVVDVATFAVRYTVALDADASFAEAYLSDGILYLLAEHSDPHHGGLTRFEPVLFDFVTGERIGALPALTSNSGLHIQVGDRLIWATHVRTRAHVQVFDLRARPAR</sequence>
<proteinExistence type="predicted"/>
<organism evidence="1 2">
    <name type="scientific">Terricaulis silvestris</name>
    <dbReference type="NCBI Taxonomy" id="2686094"/>
    <lineage>
        <taxon>Bacteria</taxon>
        <taxon>Pseudomonadati</taxon>
        <taxon>Pseudomonadota</taxon>
        <taxon>Alphaproteobacteria</taxon>
        <taxon>Caulobacterales</taxon>
        <taxon>Caulobacteraceae</taxon>
        <taxon>Terricaulis</taxon>
    </lineage>
</organism>
<dbReference type="KEGG" id="tsv:DSM104635_00780"/>
<reference evidence="2" key="1">
    <citation type="submission" date="2019-12" db="EMBL/GenBank/DDBJ databases">
        <title>Complete genome of Terracaulis silvestris 0127_4.</title>
        <authorList>
            <person name="Vieira S."/>
            <person name="Riedel T."/>
            <person name="Sproer C."/>
            <person name="Pascual J."/>
            <person name="Boedeker C."/>
            <person name="Overmann J."/>
        </authorList>
    </citation>
    <scope>NUCLEOTIDE SEQUENCE [LARGE SCALE GENOMIC DNA]</scope>
    <source>
        <strain evidence="2">0127_4</strain>
    </source>
</reference>
<evidence type="ECO:0000313" key="1">
    <source>
        <dbReference type="EMBL" id="QGZ93965.1"/>
    </source>
</evidence>
<name>A0A6I6MGU0_9CAUL</name>
<dbReference type="EMBL" id="CP047045">
    <property type="protein sequence ID" value="QGZ93965.1"/>
    <property type="molecule type" value="Genomic_DNA"/>
</dbReference>
<dbReference type="SUPFAM" id="SSF50969">
    <property type="entry name" value="YVTN repeat-like/Quinoprotein amine dehydrogenase"/>
    <property type="match status" value="1"/>
</dbReference>
<protein>
    <submittedName>
        <fullName evidence="1">Uncharacterized protein</fullName>
    </submittedName>
</protein>
<dbReference type="Proteomes" id="UP000431269">
    <property type="component" value="Chromosome"/>
</dbReference>
<gene>
    <name evidence="1" type="ORF">DSM104635_00780</name>
</gene>
<dbReference type="InterPro" id="IPR011044">
    <property type="entry name" value="Quino_amine_DH_bsu"/>
</dbReference>